<protein>
    <submittedName>
        <fullName evidence="2">Uncharacterized protein</fullName>
    </submittedName>
</protein>
<gene>
    <name evidence="2" type="ORF">VF08_09955</name>
</gene>
<feature type="signal peptide" evidence="1">
    <location>
        <begin position="1"/>
        <end position="32"/>
    </location>
</feature>
<accession>A0A9Q6ELW3</accession>
<proteinExistence type="predicted"/>
<reference evidence="2 3" key="1">
    <citation type="submission" date="2015-02" db="EMBL/GenBank/DDBJ databases">
        <title>Nostoc linckia genome annotation.</title>
        <authorList>
            <person name="Zhou Z."/>
        </authorList>
    </citation>
    <scope>NUCLEOTIDE SEQUENCE [LARGE SCALE GENOMIC DNA]</scope>
    <source>
        <strain evidence="3">z8</strain>
    </source>
</reference>
<comment type="caution">
    <text evidence="2">The sequence shown here is derived from an EMBL/GenBank/DDBJ whole genome shotgun (WGS) entry which is preliminary data.</text>
</comment>
<dbReference type="RefSeq" id="WP_099067555.1">
    <property type="nucleotide sequence ID" value="NZ_LAHD01000021.1"/>
</dbReference>
<dbReference type="GeneID" id="57095071"/>
<organism evidence="2 3">
    <name type="scientific">Nostoc linckia z8</name>
    <dbReference type="NCBI Taxonomy" id="1628746"/>
    <lineage>
        <taxon>Bacteria</taxon>
        <taxon>Bacillati</taxon>
        <taxon>Cyanobacteriota</taxon>
        <taxon>Cyanophyceae</taxon>
        <taxon>Nostocales</taxon>
        <taxon>Nostocaceae</taxon>
        <taxon>Nostoc</taxon>
    </lineage>
</organism>
<dbReference type="AlphaFoldDB" id="A0A9Q6ELW3"/>
<dbReference type="EMBL" id="LAHD01000021">
    <property type="protein sequence ID" value="PHK04830.1"/>
    <property type="molecule type" value="Genomic_DNA"/>
</dbReference>
<evidence type="ECO:0000313" key="2">
    <source>
        <dbReference type="EMBL" id="PHK04830.1"/>
    </source>
</evidence>
<evidence type="ECO:0000313" key="3">
    <source>
        <dbReference type="Proteomes" id="UP000222310"/>
    </source>
</evidence>
<evidence type="ECO:0000256" key="1">
    <source>
        <dbReference type="SAM" id="SignalP"/>
    </source>
</evidence>
<name>A0A9Q6ELW3_NOSLI</name>
<dbReference type="Proteomes" id="UP000222310">
    <property type="component" value="Unassembled WGS sequence"/>
</dbReference>
<feature type="chain" id="PRO_5040154153" evidence="1">
    <location>
        <begin position="33"/>
        <end position="229"/>
    </location>
</feature>
<sequence length="229" mass="25166">MKSFFSSQSSKFSLMMTLCTFGVSVFNIPALASPDEVCIKTSSGQVVCGKSVQSPNSSSQKPDSDETIQTGVYDNYVLDLKSCRRKERGLSCTLFLSSSEDRSFELYTNYNRIVDNEGTEYLPNTIQVGKNMAGKGGVIKMNFVKNIKYKAVLIFDEIPTSTSYISLLQIVTGYFLRGEPPKFRNIPIINPDGSFAPVPDTPKPRVSQPSSNNNSIPKPKVCLPVVGCL</sequence>
<keyword evidence="1" id="KW-0732">Signal</keyword>